<protein>
    <recommendedName>
        <fullName evidence="8">Sugar ABC transporter substrate-binding protein</fullName>
    </recommendedName>
</protein>
<feature type="region of interest" description="Disordered" evidence="4">
    <location>
        <begin position="1"/>
        <end position="37"/>
    </location>
</feature>
<evidence type="ECO:0008006" key="8">
    <source>
        <dbReference type="Google" id="ProtNLM"/>
    </source>
</evidence>
<dbReference type="GO" id="GO:0015768">
    <property type="term" value="P:maltose transport"/>
    <property type="evidence" value="ECO:0007669"/>
    <property type="project" value="TreeGrafter"/>
</dbReference>
<keyword evidence="2" id="KW-0813">Transport</keyword>
<dbReference type="EMBL" id="MGBG01000021">
    <property type="protein sequence ID" value="OGK64437.1"/>
    <property type="molecule type" value="Genomic_DNA"/>
</dbReference>
<dbReference type="PANTHER" id="PTHR30061:SF50">
    <property type="entry name" value="MALTOSE_MALTODEXTRIN-BINDING PERIPLASMIC PROTEIN"/>
    <property type="match status" value="1"/>
</dbReference>
<evidence type="ECO:0000256" key="1">
    <source>
        <dbReference type="ARBA" id="ARBA00008520"/>
    </source>
</evidence>
<reference evidence="6 7" key="1">
    <citation type="journal article" date="2016" name="Nat. Commun.">
        <title>Thousands of microbial genomes shed light on interconnected biogeochemical processes in an aquifer system.</title>
        <authorList>
            <person name="Anantharaman K."/>
            <person name="Brown C.T."/>
            <person name="Hug L.A."/>
            <person name="Sharon I."/>
            <person name="Castelle C.J."/>
            <person name="Probst A.J."/>
            <person name="Thomas B.C."/>
            <person name="Singh A."/>
            <person name="Wilkins M.J."/>
            <person name="Karaoz U."/>
            <person name="Brodie E.L."/>
            <person name="Williams K.H."/>
            <person name="Hubbard S.S."/>
            <person name="Banfield J.F."/>
        </authorList>
    </citation>
    <scope>NUCLEOTIDE SEQUENCE [LARGE SCALE GENOMIC DNA]</scope>
</reference>
<evidence type="ECO:0000313" key="6">
    <source>
        <dbReference type="EMBL" id="OGK64437.1"/>
    </source>
</evidence>
<feature type="transmembrane region" description="Helical" evidence="5">
    <location>
        <begin position="67"/>
        <end position="90"/>
    </location>
</feature>
<keyword evidence="5" id="KW-0472">Membrane</keyword>
<gene>
    <name evidence="6" type="ORF">A2209_03945</name>
</gene>
<dbReference type="Proteomes" id="UP000178450">
    <property type="component" value="Unassembled WGS sequence"/>
</dbReference>
<name>A0A1F7K999_9BACT</name>
<keyword evidence="5" id="KW-1133">Transmembrane helix</keyword>
<dbReference type="GO" id="GO:0042956">
    <property type="term" value="P:maltodextrin transmembrane transport"/>
    <property type="evidence" value="ECO:0007669"/>
    <property type="project" value="TreeGrafter"/>
</dbReference>
<proteinExistence type="inferred from homology"/>
<dbReference type="PANTHER" id="PTHR30061">
    <property type="entry name" value="MALTOSE-BINDING PERIPLASMIC PROTEIN"/>
    <property type="match status" value="1"/>
</dbReference>
<dbReference type="AlphaFoldDB" id="A0A1F7K999"/>
<evidence type="ECO:0000256" key="5">
    <source>
        <dbReference type="SAM" id="Phobius"/>
    </source>
</evidence>
<organism evidence="6 7">
    <name type="scientific">Candidatus Roizmanbacteria bacterium RIFOXYA1_FULL_41_12</name>
    <dbReference type="NCBI Taxonomy" id="1802082"/>
    <lineage>
        <taxon>Bacteria</taxon>
        <taxon>Candidatus Roizmaniibacteriota</taxon>
    </lineage>
</organism>
<dbReference type="Gene3D" id="3.40.190.10">
    <property type="entry name" value="Periplasmic binding protein-like II"/>
    <property type="match status" value="1"/>
</dbReference>
<evidence type="ECO:0000256" key="4">
    <source>
        <dbReference type="SAM" id="MobiDB-lite"/>
    </source>
</evidence>
<sequence>MENKPEPPSSQPKEGVVFEKPSQPGTSPPEVNANAIPEEYLTDEDLYPAQTDSSGNPVSTLKKKTPLIVVLVVGVIVFVILLIVLSRLFAKSSSVSDKPVKLTFWGVWQSEQVMEELIKDYQKDNPNVQIDYLLMDAKDSYRERILERTRSGTGPDIFRFHNTWVNSIKELFAPAPTTVFTVEDFAKIYYPVMVKDLTMDDRVIGVPYHLDGLVLVYNDTLLKNAGINQAPADWETLIDVSKQITVRDEAGQIVTAGIALGAAENISHFSDIIGLMFLQNNVDLKNLENNDNALTVIDTYTNFVLAADNVWSESFDNSINAFAEEKVAMILAPVWEIEVVRHLNPDLDLKVARVPQIRGGSQKNLANYWADGVSRGSQNQQQAWDFLKFLSEKEQQGRMFELEVKSGRMFGNIYPRQDMAELLVDDQYLAPLLKDANILDTLPLVSRTYDNGVNDGIVEYYLKDSLNSILLGTSVDEAVRNLGLGVTQVLEKYGY</sequence>
<feature type="compositionally biased region" description="Pro residues" evidence="4">
    <location>
        <begin position="1"/>
        <end position="10"/>
    </location>
</feature>
<keyword evidence="5" id="KW-0812">Transmembrane</keyword>
<dbReference type="InterPro" id="IPR006059">
    <property type="entry name" value="SBP"/>
</dbReference>
<evidence type="ECO:0000313" key="7">
    <source>
        <dbReference type="Proteomes" id="UP000178450"/>
    </source>
</evidence>
<dbReference type="GO" id="GO:1901982">
    <property type="term" value="F:maltose binding"/>
    <property type="evidence" value="ECO:0007669"/>
    <property type="project" value="TreeGrafter"/>
</dbReference>
<evidence type="ECO:0000256" key="3">
    <source>
        <dbReference type="ARBA" id="ARBA00022729"/>
    </source>
</evidence>
<dbReference type="Pfam" id="PF13416">
    <property type="entry name" value="SBP_bac_8"/>
    <property type="match status" value="1"/>
</dbReference>
<evidence type="ECO:0000256" key="2">
    <source>
        <dbReference type="ARBA" id="ARBA00022448"/>
    </source>
</evidence>
<accession>A0A1F7K999</accession>
<comment type="caution">
    <text evidence="6">The sequence shown here is derived from an EMBL/GenBank/DDBJ whole genome shotgun (WGS) entry which is preliminary data.</text>
</comment>
<dbReference type="SUPFAM" id="SSF53850">
    <property type="entry name" value="Periplasmic binding protein-like II"/>
    <property type="match status" value="1"/>
</dbReference>
<comment type="similarity">
    <text evidence="1">Belongs to the bacterial solute-binding protein 1 family.</text>
</comment>
<dbReference type="GO" id="GO:0055052">
    <property type="term" value="C:ATP-binding cassette (ABC) transporter complex, substrate-binding subunit-containing"/>
    <property type="evidence" value="ECO:0007669"/>
    <property type="project" value="TreeGrafter"/>
</dbReference>
<keyword evidence="3" id="KW-0732">Signal</keyword>